<evidence type="ECO:0000313" key="2">
    <source>
        <dbReference type="EMBL" id="ANQ10844.1"/>
    </source>
</evidence>
<protein>
    <submittedName>
        <fullName evidence="2">Uncharacterized protein</fullName>
    </submittedName>
</protein>
<evidence type="ECO:0000256" key="1">
    <source>
        <dbReference type="SAM" id="MobiDB-lite"/>
    </source>
</evidence>
<dbReference type="Proteomes" id="UP000092716">
    <property type="component" value="Chromosome 14"/>
</dbReference>
<feature type="region of interest" description="Disordered" evidence="1">
    <location>
        <begin position="1252"/>
        <end position="1278"/>
    </location>
</feature>
<dbReference type="OrthoDB" id="370850at2759"/>
<gene>
    <name evidence="2" type="ORF">PCOAH_00053940</name>
</gene>
<feature type="region of interest" description="Disordered" evidence="1">
    <location>
        <begin position="140"/>
        <end position="161"/>
    </location>
</feature>
<dbReference type="GeneID" id="30912128"/>
<dbReference type="KEGG" id="pcot:PCOAH_00053940"/>
<dbReference type="RefSeq" id="XP_019917539.1">
    <property type="nucleotide sequence ID" value="XM_020062174.1"/>
</dbReference>
<proteinExistence type="predicted"/>
<evidence type="ECO:0000313" key="3">
    <source>
        <dbReference type="Proteomes" id="UP000092716"/>
    </source>
</evidence>
<accession>A0A1B1E728</accession>
<name>A0A1B1E728_9APIC</name>
<organism evidence="2 3">
    <name type="scientific">Plasmodium coatneyi</name>
    <dbReference type="NCBI Taxonomy" id="208452"/>
    <lineage>
        <taxon>Eukaryota</taxon>
        <taxon>Sar</taxon>
        <taxon>Alveolata</taxon>
        <taxon>Apicomplexa</taxon>
        <taxon>Aconoidasida</taxon>
        <taxon>Haemosporida</taxon>
        <taxon>Plasmodiidae</taxon>
        <taxon>Plasmodium</taxon>
    </lineage>
</organism>
<dbReference type="VEuPathDB" id="PlasmoDB:PCOAH_00053940"/>
<reference evidence="3" key="1">
    <citation type="submission" date="2016-06" db="EMBL/GenBank/DDBJ databases">
        <title>First high quality genome sequence of Plasmodium coatneyi using continuous long reads from single molecule, real-time sequencing.</title>
        <authorList>
            <person name="Chien J.-T."/>
            <person name="Pakala S.B."/>
            <person name="Geraldo J.A."/>
            <person name="Lapp S.A."/>
            <person name="Barnwell J.W."/>
            <person name="Kissinger J.C."/>
            <person name="Galinski M.R."/>
            <person name="Humphrey J.C."/>
        </authorList>
    </citation>
    <scope>NUCLEOTIDE SEQUENCE [LARGE SCALE GENOMIC DNA]</scope>
    <source>
        <strain evidence="3">Hackeri</strain>
    </source>
</reference>
<dbReference type="EMBL" id="CP016252">
    <property type="protein sequence ID" value="ANQ10844.1"/>
    <property type="molecule type" value="Genomic_DNA"/>
</dbReference>
<sequence length="1504" mass="173180">MNVVELLEKKHFKAIERGIERRKLKKYFFAFLRFNSLYKGKNKAVGKLWRDISAGGEYLDTFKSFSFVNFKYVCEFVKRLGGEVSSPPEGVDGLHTLEWPYLSPPTVGDDIERDPQRIADLFLVQLFRVVRLHGKVKKGWESDNTECEGPLGGAPTNEDKPSMDIPHLSDIIFINQKREFEILFSLMHPLVHNIYATNLIADVMKKSPPVDMDKCYMQLLISVLLHLYKKKKDVLFFYFMIYKKWKGVRKNISNSVEIMTEWEAIKYLVRKNKKDIYHFKCLRYFLLNLCDRSAIQRMLNYVFSFLRDLFSFNCPTIWEMDFWTYRKESNFYEFAFFVYLSVEDLCDPEFVFFLPPIENIKKLLQCDQPTGGMDIYLLLHFIDKCDCDISLKLRLILVSLIRCANSPDLFRQNEENFFNSVVEPATAQLLGRVQLPGEAPPHGSPPPEQRRIAQFVSTYLFDKDEIILHTTRKESFFNASCIVKYVHVSCYNIVNNRKEYTVKYEHLESDDQEGSIAHPYEYNLHSDVTNYKNYLSSSVSGNICRKYATFVSVLLHMNLLLLSDIWSFTLIKLVENNVFFQLMNLFKLHRKSALLCLTVSSLLKVRYEAVQEYVRVTSVAGGGFAGGLCDDPVSHPYEDLCGHFRGDFREDLVGPALAKRCTLRKDVLEYLTNENKLMDILCYLSMNIKKDLLKLPLIILKFLFKKVLKYLSKPIHDVKKSIRHYFDRMSLRLGAYLFELMLVMASWIYYQGEVHSIGHYRKKFHLFPVYFTLVDVYVKFAEKYSEKNNAVLPSLLSYSFVQGFLFLFDYPRGVITMGNGLSSRNGVKDAANPFVGEDHQSGARGEKKSQLLKRACSDYPFTCGGSQRGIPPPSCRITQVDDMNLLKQSDYSYVDLPQTEEKGKRKGIDPVVKENSNSEDYSQHIVSMTKKFIEENKNQVCCYLYTLLMFAIARVHTSVCYRYREINYLVILHVLPWKSCLDFCRRDSQLSCFFFQKWYECVHALLPEIVLTQFAAGVDNTDMDTEQNGDDYIIPDVDICTVGPSGSYPHVETSNGLYAQIVRAREAMGRLFLGDKEKSAAIFAPDGVIIMGLESSLLRNCLIVITFIEVIFLNGGGAMGSGSTEGNPHLSGAIGSDPNCDVDPPTRIRNFAQMMRDLLDEELCAHYISVFQNPLNFFLRISPKYTDLLIRHNCLDSLMCFLFTKLQNYLSLIPPRLCTEDFLPLNVEDIVALQETAVGQCVLSLQGEDAHTRYEGGTTNDPTEATKPIEPTKPTEPTDLTGPILGDLNFFLKKMDALVKTLSESSLQSLCESGFDTQSAFYLSFYLRPATFHTVFHYLANNMLAITGDNFNLEDNVTYYRSIHIKEEEAVLKPYNILNKTTFYTQMVVFYLIVNANNERIEVEPYKKSLCGYFKSCLQGCFRPYVDHFVESIIPTMLHFYYFFPSFIPEVLEGLMQIELKQENELLCRELSLFEKRIRRVLEVSYVHSPEGAERIGAAHPAGK</sequence>
<keyword evidence="3" id="KW-1185">Reference proteome</keyword>